<dbReference type="AlphaFoldDB" id="A0A9P6Q637"/>
<dbReference type="InterPro" id="IPR008271">
    <property type="entry name" value="Ser/Thr_kinase_AS"/>
</dbReference>
<dbReference type="CDD" id="cd13999">
    <property type="entry name" value="STKc_MAP3K-like"/>
    <property type="match status" value="1"/>
</dbReference>
<comment type="caution">
    <text evidence="9">The sequence shown here is derived from an EMBL/GenBank/DDBJ whole genome shotgun (WGS) entry which is preliminary data.</text>
</comment>
<dbReference type="SUPFAM" id="SSF56112">
    <property type="entry name" value="Protein kinase-like (PK-like)"/>
    <property type="match status" value="1"/>
</dbReference>
<accession>A0A9P6Q637</accession>
<evidence type="ECO:0000259" key="8">
    <source>
        <dbReference type="PROSITE" id="PS50011"/>
    </source>
</evidence>
<keyword evidence="3 6" id="KW-0547">Nucleotide-binding</keyword>
<dbReference type="InterPro" id="IPR011990">
    <property type="entry name" value="TPR-like_helical_dom_sf"/>
</dbReference>
<evidence type="ECO:0000256" key="7">
    <source>
        <dbReference type="SAM" id="MobiDB-lite"/>
    </source>
</evidence>
<evidence type="ECO:0000313" key="9">
    <source>
        <dbReference type="EMBL" id="KAG0261488.1"/>
    </source>
</evidence>
<evidence type="ECO:0000256" key="1">
    <source>
        <dbReference type="ARBA" id="ARBA00022527"/>
    </source>
</evidence>
<dbReference type="PROSITE" id="PS00107">
    <property type="entry name" value="PROTEIN_KINASE_ATP"/>
    <property type="match status" value="1"/>
</dbReference>
<evidence type="ECO:0000313" key="10">
    <source>
        <dbReference type="Proteomes" id="UP000807716"/>
    </source>
</evidence>
<dbReference type="InterPro" id="IPR001245">
    <property type="entry name" value="Ser-Thr/Tyr_kinase_cat_dom"/>
</dbReference>
<dbReference type="InterPro" id="IPR017441">
    <property type="entry name" value="Protein_kinase_ATP_BS"/>
</dbReference>
<sequence>SSLSVGSLIGSGAYGAVYHAYWEGRKVAIKKFTMSQVEAARESAIQHEITVLESLRDKHIIQFYGTTEHKSRLVLVMEFAEGGSLEGVIQRGQLDWPNKSRIAQEVVRGLAYIHHKEVLHRDLKSMNVLLTRHMEVKLCDFGLAAVKVRSASKSTSSVKGTTRWMAPELFAAKPRYSTKSDMYALGMVMWEMAANCTIPFQDQLDNYTVISLVRSGEREHLPNDMPSDYRQWVERCWDQDPDKRPDASEMVTKDDVPGLDENASGRQVSIVDITRSMLDLNISLSSSDSSKKTIGAVAPPTDKVDALLSRANAGKVEAQMALAAMYETGMGVEQSDVDAFKWYLRAAAQESTEAQYKTGDFFFFGRGTEKNPSIAVYWIHQAAERGHSMAQNDLGWMFRTGFGVERHDGKALAWYLKSAEQGNAVAQYNVGSMYRNGYGVERDYSQAVSWYLRSAEQGMAEAQNHLGWMYKNGYGVDPDYRQAVSWFRKSADQGSADAQYKLGSMYEEGLGVAKDIHEAIRWYRMAASQGNIFAKKQIRFLDQPE</sequence>
<dbReference type="PRINTS" id="PR00109">
    <property type="entry name" value="TYRKINASE"/>
</dbReference>
<dbReference type="PROSITE" id="PS50011">
    <property type="entry name" value="PROTEIN_KINASE_DOM"/>
    <property type="match status" value="1"/>
</dbReference>
<reference evidence="9" key="1">
    <citation type="journal article" date="2020" name="Fungal Divers.">
        <title>Resolving the Mortierellaceae phylogeny through synthesis of multi-gene phylogenetics and phylogenomics.</title>
        <authorList>
            <person name="Vandepol N."/>
            <person name="Liber J."/>
            <person name="Desiro A."/>
            <person name="Na H."/>
            <person name="Kennedy M."/>
            <person name="Barry K."/>
            <person name="Grigoriev I.V."/>
            <person name="Miller A.N."/>
            <person name="O'Donnell K."/>
            <person name="Stajich J.E."/>
            <person name="Bonito G."/>
        </authorList>
    </citation>
    <scope>NUCLEOTIDE SEQUENCE</scope>
    <source>
        <strain evidence="9">BC1065</strain>
    </source>
</reference>
<dbReference type="GO" id="GO:0004674">
    <property type="term" value="F:protein serine/threonine kinase activity"/>
    <property type="evidence" value="ECO:0007669"/>
    <property type="project" value="UniProtKB-KW"/>
</dbReference>
<dbReference type="Gene3D" id="1.10.510.10">
    <property type="entry name" value="Transferase(Phosphotransferase) domain 1"/>
    <property type="match status" value="1"/>
</dbReference>
<evidence type="ECO:0000256" key="3">
    <source>
        <dbReference type="ARBA" id="ARBA00022741"/>
    </source>
</evidence>
<evidence type="ECO:0000256" key="6">
    <source>
        <dbReference type="PROSITE-ProRule" id="PRU10141"/>
    </source>
</evidence>
<proteinExistence type="predicted"/>
<feature type="region of interest" description="Disordered" evidence="7">
    <location>
        <begin position="241"/>
        <end position="262"/>
    </location>
</feature>
<keyword evidence="4" id="KW-0418">Kinase</keyword>
<name>A0A9P6Q637_9FUNG</name>
<feature type="non-terminal residue" evidence="9">
    <location>
        <position position="1"/>
    </location>
</feature>
<evidence type="ECO:0000256" key="5">
    <source>
        <dbReference type="ARBA" id="ARBA00022840"/>
    </source>
</evidence>
<dbReference type="InterPro" id="IPR051681">
    <property type="entry name" value="Ser/Thr_Kinases-Pseudokinases"/>
</dbReference>
<dbReference type="PANTHER" id="PTHR44329:SF288">
    <property type="entry name" value="MITOGEN-ACTIVATED PROTEIN KINASE KINASE KINASE 20"/>
    <property type="match status" value="1"/>
</dbReference>
<dbReference type="InterPro" id="IPR011009">
    <property type="entry name" value="Kinase-like_dom_sf"/>
</dbReference>
<evidence type="ECO:0000256" key="4">
    <source>
        <dbReference type="ARBA" id="ARBA00022777"/>
    </source>
</evidence>
<feature type="binding site" evidence="6">
    <location>
        <position position="31"/>
    </location>
    <ligand>
        <name>ATP</name>
        <dbReference type="ChEBI" id="CHEBI:30616"/>
    </ligand>
</feature>
<feature type="compositionally biased region" description="Basic and acidic residues" evidence="7">
    <location>
        <begin position="241"/>
        <end position="256"/>
    </location>
</feature>
<dbReference type="PANTHER" id="PTHR44329">
    <property type="entry name" value="SERINE/THREONINE-PROTEIN KINASE TNNI3K-RELATED"/>
    <property type="match status" value="1"/>
</dbReference>
<dbReference type="InterPro" id="IPR000719">
    <property type="entry name" value="Prot_kinase_dom"/>
</dbReference>
<dbReference type="SMART" id="SM00671">
    <property type="entry name" value="SEL1"/>
    <property type="match status" value="6"/>
</dbReference>
<dbReference type="Pfam" id="PF08238">
    <property type="entry name" value="Sel1"/>
    <property type="match status" value="6"/>
</dbReference>
<protein>
    <recommendedName>
        <fullName evidence="8">Protein kinase domain-containing protein</fullName>
    </recommendedName>
</protein>
<dbReference type="EMBL" id="JAAAJB010000214">
    <property type="protein sequence ID" value="KAG0261488.1"/>
    <property type="molecule type" value="Genomic_DNA"/>
</dbReference>
<dbReference type="OrthoDB" id="2390637at2759"/>
<dbReference type="PROSITE" id="PS00108">
    <property type="entry name" value="PROTEIN_KINASE_ST"/>
    <property type="match status" value="1"/>
</dbReference>
<dbReference type="Pfam" id="PF07714">
    <property type="entry name" value="PK_Tyr_Ser-Thr"/>
    <property type="match status" value="1"/>
</dbReference>
<dbReference type="Proteomes" id="UP000807716">
    <property type="component" value="Unassembled WGS sequence"/>
</dbReference>
<feature type="domain" description="Protein kinase" evidence="8">
    <location>
        <begin position="3"/>
        <end position="259"/>
    </location>
</feature>
<dbReference type="GO" id="GO:0005524">
    <property type="term" value="F:ATP binding"/>
    <property type="evidence" value="ECO:0007669"/>
    <property type="project" value="UniProtKB-UniRule"/>
</dbReference>
<keyword evidence="10" id="KW-1185">Reference proteome</keyword>
<gene>
    <name evidence="9" type="ORF">DFQ27_002920</name>
</gene>
<keyword evidence="1" id="KW-0723">Serine/threonine-protein kinase</keyword>
<dbReference type="InterPro" id="IPR006597">
    <property type="entry name" value="Sel1-like"/>
</dbReference>
<keyword evidence="5 6" id="KW-0067">ATP-binding</keyword>
<keyword evidence="2" id="KW-0808">Transferase</keyword>
<evidence type="ECO:0000256" key="2">
    <source>
        <dbReference type="ARBA" id="ARBA00022679"/>
    </source>
</evidence>
<dbReference type="Gene3D" id="1.25.40.10">
    <property type="entry name" value="Tetratricopeptide repeat domain"/>
    <property type="match status" value="2"/>
</dbReference>
<dbReference type="SMART" id="SM00220">
    <property type="entry name" value="S_TKc"/>
    <property type="match status" value="1"/>
</dbReference>
<organism evidence="9 10">
    <name type="scientific">Actinomortierella ambigua</name>
    <dbReference type="NCBI Taxonomy" id="1343610"/>
    <lineage>
        <taxon>Eukaryota</taxon>
        <taxon>Fungi</taxon>
        <taxon>Fungi incertae sedis</taxon>
        <taxon>Mucoromycota</taxon>
        <taxon>Mortierellomycotina</taxon>
        <taxon>Mortierellomycetes</taxon>
        <taxon>Mortierellales</taxon>
        <taxon>Mortierellaceae</taxon>
        <taxon>Actinomortierella</taxon>
    </lineage>
</organism>
<dbReference type="SUPFAM" id="SSF81901">
    <property type="entry name" value="HCP-like"/>
    <property type="match status" value="1"/>
</dbReference>